<gene>
    <name evidence="1" type="ORF">D5086_030084</name>
</gene>
<evidence type="ECO:0000313" key="2">
    <source>
        <dbReference type="Proteomes" id="UP000309997"/>
    </source>
</evidence>
<name>A0ACC4AMG7_POPAL</name>
<accession>A0ACC4AMG7</accession>
<sequence length="168" mass="18861">MNAGKKWVEEEKAASIESGKQCIEDVQKIFPSNPGTSLLDFFPFLKWFGYKGEEESVIKVYKERDEFLQGLIEEVKRKETSSDTSNPAEGVKHQTTVIESLLALQKSDPELYTDEVVKGTMACFEWERVGQELVDMSIVDALISVQKAKPLEAICAPRPFTTTLISPP</sequence>
<evidence type="ECO:0000313" key="1">
    <source>
        <dbReference type="EMBL" id="KAL3567433.1"/>
    </source>
</evidence>
<keyword evidence="2" id="KW-1185">Reference proteome</keyword>
<organism evidence="1 2">
    <name type="scientific">Populus alba</name>
    <name type="common">White poplar</name>
    <dbReference type="NCBI Taxonomy" id="43335"/>
    <lineage>
        <taxon>Eukaryota</taxon>
        <taxon>Viridiplantae</taxon>
        <taxon>Streptophyta</taxon>
        <taxon>Embryophyta</taxon>
        <taxon>Tracheophyta</taxon>
        <taxon>Spermatophyta</taxon>
        <taxon>Magnoliopsida</taxon>
        <taxon>eudicotyledons</taxon>
        <taxon>Gunneridae</taxon>
        <taxon>Pentapetalae</taxon>
        <taxon>rosids</taxon>
        <taxon>fabids</taxon>
        <taxon>Malpighiales</taxon>
        <taxon>Salicaceae</taxon>
        <taxon>Saliceae</taxon>
        <taxon>Populus</taxon>
    </lineage>
</organism>
<proteinExistence type="predicted"/>
<dbReference type="Proteomes" id="UP000309997">
    <property type="component" value="Unassembled WGS sequence"/>
</dbReference>
<protein>
    <submittedName>
        <fullName evidence="1">Uncharacterized protein</fullName>
    </submittedName>
</protein>
<comment type="caution">
    <text evidence="1">The sequence shown here is derived from an EMBL/GenBank/DDBJ whole genome shotgun (WGS) entry which is preliminary data.</text>
</comment>
<dbReference type="EMBL" id="RCHU02000017">
    <property type="protein sequence ID" value="KAL3567433.1"/>
    <property type="molecule type" value="Genomic_DNA"/>
</dbReference>
<reference evidence="1 2" key="1">
    <citation type="journal article" date="2024" name="Plant Biotechnol. J.">
        <title>Genome and CRISPR/Cas9 system of a widespread forest tree (Populus alba) in the world.</title>
        <authorList>
            <person name="Liu Y.J."/>
            <person name="Jiang P.F."/>
            <person name="Han X.M."/>
            <person name="Li X.Y."/>
            <person name="Wang H.M."/>
            <person name="Wang Y.J."/>
            <person name="Wang X.X."/>
            <person name="Zeng Q.Y."/>
        </authorList>
    </citation>
    <scope>NUCLEOTIDE SEQUENCE [LARGE SCALE GENOMIC DNA]</scope>
    <source>
        <strain evidence="2">cv. PAL-ZL1</strain>
    </source>
</reference>